<organism evidence="2 3">
    <name type="scientific">Mucilaginibacter terrigena</name>
    <dbReference type="NCBI Taxonomy" id="2492395"/>
    <lineage>
        <taxon>Bacteria</taxon>
        <taxon>Pseudomonadati</taxon>
        <taxon>Bacteroidota</taxon>
        <taxon>Sphingobacteriia</taxon>
        <taxon>Sphingobacteriales</taxon>
        <taxon>Sphingobacteriaceae</taxon>
        <taxon>Mucilaginibacter</taxon>
    </lineage>
</organism>
<dbReference type="SUPFAM" id="SSF51206">
    <property type="entry name" value="cAMP-binding domain-like"/>
    <property type="match status" value="1"/>
</dbReference>
<dbReference type="RefSeq" id="WP_129874629.1">
    <property type="nucleotide sequence ID" value="NZ_SEWG01000001.1"/>
</dbReference>
<reference evidence="2 3" key="1">
    <citation type="submission" date="2019-02" db="EMBL/GenBank/DDBJ databases">
        <title>Bacterial novel species Mucilaginibacter sp. 17JY9-4 isolated from soil.</title>
        <authorList>
            <person name="Jung H.-Y."/>
        </authorList>
    </citation>
    <scope>NUCLEOTIDE SEQUENCE [LARGE SCALE GENOMIC DNA]</scope>
    <source>
        <strain evidence="2 3">17JY9-4</strain>
    </source>
</reference>
<dbReference type="InterPro" id="IPR014710">
    <property type="entry name" value="RmlC-like_jellyroll"/>
</dbReference>
<name>A0A4Q5LRC5_9SPHI</name>
<comment type="caution">
    <text evidence="2">The sequence shown here is derived from an EMBL/GenBank/DDBJ whole genome shotgun (WGS) entry which is preliminary data.</text>
</comment>
<accession>A0A4Q5LRC5</accession>
<dbReference type="EMBL" id="SEWG01000001">
    <property type="protein sequence ID" value="RYU91899.1"/>
    <property type="molecule type" value="Genomic_DNA"/>
</dbReference>
<protein>
    <submittedName>
        <fullName evidence="2">Crp/Fnr family transcriptional regulator</fullName>
    </submittedName>
</protein>
<dbReference type="Proteomes" id="UP000293331">
    <property type="component" value="Unassembled WGS sequence"/>
</dbReference>
<dbReference type="InterPro" id="IPR000595">
    <property type="entry name" value="cNMP-bd_dom"/>
</dbReference>
<dbReference type="Pfam" id="PF00027">
    <property type="entry name" value="cNMP_binding"/>
    <property type="match status" value="1"/>
</dbReference>
<dbReference type="CDD" id="cd00038">
    <property type="entry name" value="CAP_ED"/>
    <property type="match status" value="1"/>
</dbReference>
<dbReference type="PROSITE" id="PS50042">
    <property type="entry name" value="CNMP_BINDING_3"/>
    <property type="match status" value="1"/>
</dbReference>
<proteinExistence type="predicted"/>
<dbReference type="InterPro" id="IPR018490">
    <property type="entry name" value="cNMP-bd_dom_sf"/>
</dbReference>
<dbReference type="AlphaFoldDB" id="A0A4Q5LRC5"/>
<dbReference type="Gene3D" id="2.60.120.10">
    <property type="entry name" value="Jelly Rolls"/>
    <property type="match status" value="1"/>
</dbReference>
<feature type="domain" description="Cyclic nucleotide-binding" evidence="1">
    <location>
        <begin position="11"/>
        <end position="113"/>
    </location>
</feature>
<evidence type="ECO:0000313" key="2">
    <source>
        <dbReference type="EMBL" id="RYU91899.1"/>
    </source>
</evidence>
<evidence type="ECO:0000259" key="1">
    <source>
        <dbReference type="PROSITE" id="PS50042"/>
    </source>
</evidence>
<evidence type="ECO:0000313" key="3">
    <source>
        <dbReference type="Proteomes" id="UP000293331"/>
    </source>
</evidence>
<gene>
    <name evidence="2" type="ORF">EWM62_00195</name>
</gene>
<sequence length="186" mass="21750">MLDTLIKKIRSLDNFSQNEIDFFVGSLEPFQIAKGEHFLKEGQVCRHLGFIESGLVMYYRVYDGVEIPTDFALEGEWMGYLNSFTNKTSADLSIKALEDTNLLRLSASNFEKIYQLQPRFIKLKDHYTEMSFVSHTRHTADLAMLNAKQRYEKFMKEKKELVNRVPQYYIAAYLGIKPQSLSRLRK</sequence>
<dbReference type="OrthoDB" id="663011at2"/>
<keyword evidence="3" id="KW-1185">Reference proteome</keyword>